<dbReference type="FunFam" id="2.40.50.100:FF:000003">
    <property type="entry name" value="Acetyl-CoA carboxylase biotin carboxyl carrier protein"/>
    <property type="match status" value="1"/>
</dbReference>
<dbReference type="PROSITE" id="PS50968">
    <property type="entry name" value="BIOTINYL_LIPOYL"/>
    <property type="match status" value="1"/>
</dbReference>
<dbReference type="RefSeq" id="WP_114687876.1">
    <property type="nucleotide sequence ID" value="NZ_QQNB01000002.1"/>
</dbReference>
<accession>A0A369VW51</accession>
<dbReference type="SMART" id="SM00878">
    <property type="entry name" value="Biotin_carb_C"/>
    <property type="match status" value="1"/>
</dbReference>
<dbReference type="Pfam" id="PF02785">
    <property type="entry name" value="Biotin_carb_C"/>
    <property type="match status" value="1"/>
</dbReference>
<evidence type="ECO:0000256" key="14">
    <source>
        <dbReference type="ARBA" id="ARBA00049495"/>
    </source>
</evidence>
<dbReference type="PROSITE" id="PS00867">
    <property type="entry name" value="CPSASE_2"/>
    <property type="match status" value="1"/>
</dbReference>
<keyword evidence="12" id="KW-0464">Manganese</keyword>
<keyword evidence="4" id="KW-0436">Ligase</keyword>
<dbReference type="AlphaFoldDB" id="A0A369VW51"/>
<dbReference type="FunFam" id="3.40.50.20:FF:000010">
    <property type="entry name" value="Propionyl-CoA carboxylase subunit alpha"/>
    <property type="match status" value="1"/>
</dbReference>
<dbReference type="Pfam" id="PF00289">
    <property type="entry name" value="Biotin_carb_N"/>
    <property type="match status" value="1"/>
</dbReference>
<dbReference type="InterPro" id="IPR011053">
    <property type="entry name" value="Single_hybrid_motif"/>
</dbReference>
<keyword evidence="7 15" id="KW-0067">ATP-binding</keyword>
<dbReference type="PANTHER" id="PTHR18866:SF33">
    <property type="entry name" value="METHYLCROTONOYL-COA CARBOXYLASE SUBUNIT ALPHA, MITOCHONDRIAL-RELATED"/>
    <property type="match status" value="1"/>
</dbReference>
<reference evidence="20 21" key="1">
    <citation type="submission" date="2018-07" db="EMBL/GenBank/DDBJ databases">
        <title>a novel species of Sphingomonas isolated from the rhizosphere soil of Araceae plant.</title>
        <authorList>
            <person name="Zhiyong W."/>
            <person name="Qinglan Z."/>
            <person name="Zhiwei F."/>
            <person name="Ding X."/>
            <person name="Gejiao W."/>
            <person name="Shixue Z."/>
        </authorList>
    </citation>
    <scope>NUCLEOTIDE SEQUENCE [LARGE SCALE GENOMIC DNA]</scope>
    <source>
        <strain evidence="20 21">WZY 27</strain>
    </source>
</reference>
<comment type="pathway">
    <text evidence="2">Metabolic intermediate metabolism; propanoyl-CoA degradation; succinyl-CoA from propanoyl-CoA: step 1/3.</text>
</comment>
<evidence type="ECO:0000256" key="12">
    <source>
        <dbReference type="ARBA" id="ARBA00023211"/>
    </source>
</evidence>
<dbReference type="EMBL" id="QQNB01000002">
    <property type="protein sequence ID" value="RDE05807.1"/>
    <property type="molecule type" value="Genomic_DNA"/>
</dbReference>
<evidence type="ECO:0000256" key="4">
    <source>
        <dbReference type="ARBA" id="ARBA00022598"/>
    </source>
</evidence>
<evidence type="ECO:0000313" key="21">
    <source>
        <dbReference type="Proteomes" id="UP000253918"/>
    </source>
</evidence>
<keyword evidence="11" id="KW-0443">Lipid metabolism</keyword>
<feature type="domain" description="ATP-grasp" evidence="18">
    <location>
        <begin position="120"/>
        <end position="321"/>
    </location>
</feature>
<dbReference type="FunFam" id="3.30.470.20:FF:000028">
    <property type="entry name" value="Methylcrotonoyl-CoA carboxylase subunit alpha, mitochondrial"/>
    <property type="match status" value="1"/>
</dbReference>
<feature type="region of interest" description="Disordered" evidence="16">
    <location>
        <begin position="370"/>
        <end position="393"/>
    </location>
</feature>
<evidence type="ECO:0000259" key="19">
    <source>
        <dbReference type="PROSITE" id="PS50979"/>
    </source>
</evidence>
<keyword evidence="8" id="KW-0460">Magnesium</keyword>
<dbReference type="CDD" id="cd06850">
    <property type="entry name" value="biotinyl_domain"/>
    <property type="match status" value="1"/>
</dbReference>
<keyword evidence="9" id="KW-0809">Transit peptide</keyword>
<comment type="catalytic activity">
    <reaction evidence="14">
        <text>propanoyl-CoA + hydrogencarbonate + ATP = (S)-methylmalonyl-CoA + ADP + phosphate + H(+)</text>
        <dbReference type="Rhea" id="RHEA:23720"/>
        <dbReference type="ChEBI" id="CHEBI:15378"/>
        <dbReference type="ChEBI" id="CHEBI:17544"/>
        <dbReference type="ChEBI" id="CHEBI:30616"/>
        <dbReference type="ChEBI" id="CHEBI:43474"/>
        <dbReference type="ChEBI" id="CHEBI:57327"/>
        <dbReference type="ChEBI" id="CHEBI:57392"/>
        <dbReference type="ChEBI" id="CHEBI:456216"/>
        <dbReference type="EC" id="6.4.1.3"/>
    </reaction>
    <physiologicalReaction direction="left-to-right" evidence="14">
        <dbReference type="Rhea" id="RHEA:23721"/>
    </physiologicalReaction>
</comment>
<evidence type="ECO:0000256" key="5">
    <source>
        <dbReference type="ARBA" id="ARBA00022723"/>
    </source>
</evidence>
<dbReference type="PROSITE" id="PS50979">
    <property type="entry name" value="BC"/>
    <property type="match status" value="1"/>
</dbReference>
<keyword evidence="13" id="KW-0092">Biotin</keyword>
<evidence type="ECO:0000259" key="18">
    <source>
        <dbReference type="PROSITE" id="PS50975"/>
    </source>
</evidence>
<feature type="domain" description="Lipoyl-binding" evidence="17">
    <location>
        <begin position="609"/>
        <end position="688"/>
    </location>
</feature>
<sequence length="688" mass="73996">MFKKILVANRGEIACRVFRTARKMGIATVAVYSDADARAPHVLMADEAVRLGPAPAAESYLKAELILLAAKETGADCIHPGYGFLSERESFARACAEAGIAFVGPPPNAIAAMGDKIESKKLAQAAGVNVVPGFLGEIADTDEAVRIAGEIGYPVMMKASAGGGGKGMRLAWSEPDVREGFEATKREGLASFGDDRVFIEKFIESPRHIEIQVLGDQHGNIVYLNERECSVQRRHQKVVEEAPSPFVTPQMRQAMGEQAVALARAVGYHSAGTVELIVSGADTTGESFYFLEMNTRLQVEHPVTEEITGLDLVEQMIRVAAGEKLSFGQDDVGIHGWSVENRVYAEDPYRGFLPSIGRLVRYQPPAPTVLASGKAARQSRDGEGGSGLLRSTRNDEVVTRIDDGVREGGEVSMFYDPMIAKLITWAPTREEAIDAQIAALDQFEIEGPGTNLDFLSALMQHPRFRSGEITTGFIAEEYPDGFHGAPASDELKRALAAIAGFVATAEADRARRIDGQLGGRLRPPAEWVVRIDGEDQDVSISPDALFVGGEELPIALEYTPGDRLILAELDGAELAVKLRRTRGGLVLSTRGASHKVRVLPAHAAPFARHLIDKVPPDLSRFLVSPMPGLLVRLDVAAGDKVEAGQALAVVEAMKMENILRAEKSGTVKAVNAQPGASLAVDEVILELE</sequence>
<evidence type="ECO:0000256" key="15">
    <source>
        <dbReference type="PROSITE-ProRule" id="PRU00409"/>
    </source>
</evidence>
<evidence type="ECO:0000313" key="20">
    <source>
        <dbReference type="EMBL" id="RDE05807.1"/>
    </source>
</evidence>
<evidence type="ECO:0000259" key="17">
    <source>
        <dbReference type="PROSITE" id="PS50968"/>
    </source>
</evidence>
<evidence type="ECO:0000256" key="13">
    <source>
        <dbReference type="ARBA" id="ARBA00023267"/>
    </source>
</evidence>
<dbReference type="InterPro" id="IPR041265">
    <property type="entry name" value="PCC_BT"/>
</dbReference>
<dbReference type="InterPro" id="IPR005481">
    <property type="entry name" value="BC-like_N"/>
</dbReference>
<dbReference type="SUPFAM" id="SSF52440">
    <property type="entry name" value="PreATP-grasp domain"/>
    <property type="match status" value="1"/>
</dbReference>
<gene>
    <name evidence="20" type="ORF">DVW87_11475</name>
</gene>
<comment type="cofactor">
    <cofactor evidence="1">
        <name>biotin</name>
        <dbReference type="ChEBI" id="CHEBI:57586"/>
    </cofactor>
</comment>
<dbReference type="PROSITE" id="PS00866">
    <property type="entry name" value="CPSASE_1"/>
    <property type="match status" value="1"/>
</dbReference>
<dbReference type="Gene3D" id="3.30.470.20">
    <property type="entry name" value="ATP-grasp fold, B domain"/>
    <property type="match status" value="1"/>
</dbReference>
<dbReference type="InterPro" id="IPR011764">
    <property type="entry name" value="Biotin_carboxylation_dom"/>
</dbReference>
<dbReference type="Pfam" id="PF00364">
    <property type="entry name" value="Biotin_lipoyl"/>
    <property type="match status" value="1"/>
</dbReference>
<dbReference type="SUPFAM" id="SSF56059">
    <property type="entry name" value="Glutathione synthetase ATP-binding domain-like"/>
    <property type="match status" value="1"/>
</dbReference>
<feature type="domain" description="Biotin carboxylation" evidence="19">
    <location>
        <begin position="1"/>
        <end position="479"/>
    </location>
</feature>
<protein>
    <recommendedName>
        <fullName evidence="3">propionyl-CoA carboxylase</fullName>
        <ecNumber evidence="3">6.4.1.3</ecNumber>
    </recommendedName>
</protein>
<dbReference type="Pfam" id="PF18140">
    <property type="entry name" value="PCC_BT"/>
    <property type="match status" value="1"/>
</dbReference>
<dbReference type="UniPathway" id="UPA00945">
    <property type="reaction ID" value="UER00908"/>
</dbReference>
<dbReference type="InterPro" id="IPR016185">
    <property type="entry name" value="PreATP-grasp_dom_sf"/>
</dbReference>
<dbReference type="Gene3D" id="3.30.700.30">
    <property type="match status" value="1"/>
</dbReference>
<keyword evidence="10" id="KW-0442">Lipid degradation</keyword>
<dbReference type="PROSITE" id="PS50975">
    <property type="entry name" value="ATP_GRASP"/>
    <property type="match status" value="1"/>
</dbReference>
<dbReference type="Gene3D" id="2.40.50.100">
    <property type="match status" value="1"/>
</dbReference>
<name>A0A369VW51_9SPHN</name>
<dbReference type="PANTHER" id="PTHR18866">
    <property type="entry name" value="CARBOXYLASE:PYRUVATE/ACETYL-COA/PROPIONYL-COA CARBOXYLASE"/>
    <property type="match status" value="1"/>
</dbReference>
<evidence type="ECO:0000256" key="10">
    <source>
        <dbReference type="ARBA" id="ARBA00022963"/>
    </source>
</evidence>
<dbReference type="GO" id="GO:0005524">
    <property type="term" value="F:ATP binding"/>
    <property type="evidence" value="ECO:0007669"/>
    <property type="project" value="UniProtKB-UniRule"/>
</dbReference>
<evidence type="ECO:0000256" key="8">
    <source>
        <dbReference type="ARBA" id="ARBA00022842"/>
    </source>
</evidence>
<dbReference type="InterPro" id="IPR050856">
    <property type="entry name" value="Biotin_carboxylase_complex"/>
</dbReference>
<dbReference type="InterPro" id="IPR011054">
    <property type="entry name" value="Rudment_hybrid_motif"/>
</dbReference>
<dbReference type="FunFam" id="3.30.1490.20:FF:000003">
    <property type="entry name" value="acetyl-CoA carboxylase isoform X1"/>
    <property type="match status" value="1"/>
</dbReference>
<evidence type="ECO:0000256" key="2">
    <source>
        <dbReference type="ARBA" id="ARBA00005060"/>
    </source>
</evidence>
<evidence type="ECO:0000256" key="6">
    <source>
        <dbReference type="ARBA" id="ARBA00022741"/>
    </source>
</evidence>
<dbReference type="PROSITE" id="PS00188">
    <property type="entry name" value="BIOTIN"/>
    <property type="match status" value="1"/>
</dbReference>
<dbReference type="InterPro" id="IPR001882">
    <property type="entry name" value="Biotin_BS"/>
</dbReference>
<dbReference type="SUPFAM" id="SSF51246">
    <property type="entry name" value="Rudiment single hybrid motif"/>
    <property type="match status" value="1"/>
</dbReference>
<dbReference type="GO" id="GO:0046872">
    <property type="term" value="F:metal ion binding"/>
    <property type="evidence" value="ECO:0007669"/>
    <property type="project" value="UniProtKB-KW"/>
</dbReference>
<evidence type="ECO:0000256" key="3">
    <source>
        <dbReference type="ARBA" id="ARBA00013050"/>
    </source>
</evidence>
<dbReference type="InterPro" id="IPR005479">
    <property type="entry name" value="CPAse_ATP-bd"/>
</dbReference>
<dbReference type="OrthoDB" id="9763189at2"/>
<dbReference type="Proteomes" id="UP000253918">
    <property type="component" value="Unassembled WGS sequence"/>
</dbReference>
<evidence type="ECO:0000256" key="11">
    <source>
        <dbReference type="ARBA" id="ARBA00023098"/>
    </source>
</evidence>
<keyword evidence="5" id="KW-0479">Metal-binding</keyword>
<dbReference type="InterPro" id="IPR011761">
    <property type="entry name" value="ATP-grasp"/>
</dbReference>
<proteinExistence type="predicted"/>
<comment type="caution">
    <text evidence="20">The sequence shown here is derived from an EMBL/GenBank/DDBJ whole genome shotgun (WGS) entry which is preliminary data.</text>
</comment>
<keyword evidence="21" id="KW-1185">Reference proteome</keyword>
<dbReference type="SUPFAM" id="SSF51230">
    <property type="entry name" value="Single hybrid motif"/>
    <property type="match status" value="1"/>
</dbReference>
<keyword evidence="6 15" id="KW-0547">Nucleotide-binding</keyword>
<evidence type="ECO:0000256" key="7">
    <source>
        <dbReference type="ARBA" id="ARBA00022840"/>
    </source>
</evidence>
<dbReference type="GO" id="GO:0016042">
    <property type="term" value="P:lipid catabolic process"/>
    <property type="evidence" value="ECO:0007669"/>
    <property type="project" value="UniProtKB-KW"/>
</dbReference>
<dbReference type="EC" id="6.4.1.3" evidence="3"/>
<dbReference type="GO" id="GO:0004658">
    <property type="term" value="F:propionyl-CoA carboxylase activity"/>
    <property type="evidence" value="ECO:0007669"/>
    <property type="project" value="UniProtKB-EC"/>
</dbReference>
<dbReference type="InterPro" id="IPR000089">
    <property type="entry name" value="Biotin_lipoyl"/>
</dbReference>
<evidence type="ECO:0000256" key="1">
    <source>
        <dbReference type="ARBA" id="ARBA00001953"/>
    </source>
</evidence>
<evidence type="ECO:0000256" key="16">
    <source>
        <dbReference type="SAM" id="MobiDB-lite"/>
    </source>
</evidence>
<dbReference type="Pfam" id="PF02786">
    <property type="entry name" value="CPSase_L_D2"/>
    <property type="match status" value="1"/>
</dbReference>
<evidence type="ECO:0000256" key="9">
    <source>
        <dbReference type="ARBA" id="ARBA00022946"/>
    </source>
</evidence>
<organism evidence="20 21">
    <name type="scientific">Sphingomonas aracearum</name>
    <dbReference type="NCBI Taxonomy" id="2283317"/>
    <lineage>
        <taxon>Bacteria</taxon>
        <taxon>Pseudomonadati</taxon>
        <taxon>Pseudomonadota</taxon>
        <taxon>Alphaproteobacteria</taxon>
        <taxon>Sphingomonadales</taxon>
        <taxon>Sphingomonadaceae</taxon>
        <taxon>Sphingomonas</taxon>
    </lineage>
</organism>
<dbReference type="InterPro" id="IPR005482">
    <property type="entry name" value="Biotin_COase_C"/>
</dbReference>